<evidence type="ECO:0000256" key="2">
    <source>
        <dbReference type="ARBA" id="ARBA00023015"/>
    </source>
</evidence>
<protein>
    <submittedName>
        <fullName evidence="7">Signal transduction response regulator / Disease resistance domain-containing protein</fullName>
    </submittedName>
</protein>
<dbReference type="Proteomes" id="UP000196581">
    <property type="component" value="Unassembled WGS sequence"/>
</dbReference>
<dbReference type="SUPFAM" id="SSF48452">
    <property type="entry name" value="TPR-like"/>
    <property type="match status" value="3"/>
</dbReference>
<reference evidence="8" key="1">
    <citation type="submission" date="2017-02" db="EMBL/GenBank/DDBJ databases">
        <authorList>
            <person name="Dridi B."/>
        </authorList>
    </citation>
    <scope>NUCLEOTIDE SEQUENCE [LARGE SCALE GENOMIC DNA]</scope>
    <source>
        <strain evidence="8">B Co 03.10</strain>
    </source>
</reference>
<comment type="similarity">
    <text evidence="1">Belongs to the AfsR/DnrI/RedD regulatory family.</text>
</comment>
<dbReference type="SMART" id="SM00862">
    <property type="entry name" value="Trans_reg_C"/>
    <property type="match status" value="1"/>
</dbReference>
<dbReference type="InterPro" id="IPR011990">
    <property type="entry name" value="TPR-like_helical_dom_sf"/>
</dbReference>
<gene>
    <name evidence="7" type="ORF">FM105_06905</name>
</gene>
<sequence>MMGRVEIFTDDTSWGVHGRTQRALLSLLILRLRVWTPAPYLVRALWPSDASDRALARLHVQIHRLRRQLGGDVVNSSPNGYRLNIRDDSIDAWRFERSAESALAHTGRGGHDAHLVRRLDEALAHWGGEPFPNVDAADVDTWRHTLHELHTRAQEVRSETLLHLGDSRAALDVLTPLAAQQPSNERVQALRMSALQQAGRSEMLPQVYEEARSALTDLDLTPGPDLLAAHAHLLDGHHTFAPPDGAPPAVPAPAPSLERAAALLRHREDELRRALAAHDDDRLSLLDGDGDHPPPAQDVSLRRELAYVLTGKGRHDEALSLLGHLEALHVMHGQEDDRAVVLRDMVAVMALTGDLRRALRLLGEAARMDERTTGTDALLQTVRALILTHMGRLTRAEDCLAAAGRSTSPRDRANGRDLMWWRARSQIDRRAGRHTESVPEALEASRIARAGSAGGDPGPSSLDVACSLRDAGDRTCFAWYRSVIRFAHDSGRFPLAACAHAAAAKAHLLWGDPETAAAHGRTALDLARRCGCWLFAGRAASRLAEAEEGLGNTRSAQFFRREALAAYRRADFPLAREVRARLEGRGVHARDHAGGTG</sequence>
<dbReference type="SMART" id="SM01043">
    <property type="entry name" value="BTAD"/>
    <property type="match status" value="1"/>
</dbReference>
<evidence type="ECO:0000259" key="6">
    <source>
        <dbReference type="SMART" id="SM01043"/>
    </source>
</evidence>
<feature type="domain" description="Bacterial transcriptional activator" evidence="6">
    <location>
        <begin position="90"/>
        <end position="234"/>
    </location>
</feature>
<dbReference type="Gene3D" id="1.25.40.10">
    <property type="entry name" value="Tetratricopeptide repeat domain"/>
    <property type="match status" value="2"/>
</dbReference>
<name>A0A1X6XDR1_9MICO</name>
<dbReference type="AlphaFoldDB" id="A0A1X6XDR1"/>
<dbReference type="Pfam" id="PF03704">
    <property type="entry name" value="BTAD"/>
    <property type="match status" value="1"/>
</dbReference>
<organism evidence="7 8">
    <name type="scientific">Brevibacterium yomogidense</name>
    <dbReference type="NCBI Taxonomy" id="946573"/>
    <lineage>
        <taxon>Bacteria</taxon>
        <taxon>Bacillati</taxon>
        <taxon>Actinomycetota</taxon>
        <taxon>Actinomycetes</taxon>
        <taxon>Micrococcales</taxon>
        <taxon>Brevibacteriaceae</taxon>
        <taxon>Brevibacterium</taxon>
    </lineage>
</organism>
<proteinExistence type="inferred from homology"/>
<dbReference type="InterPro" id="IPR016032">
    <property type="entry name" value="Sig_transdc_resp-reg_C-effctor"/>
</dbReference>
<evidence type="ECO:0000256" key="1">
    <source>
        <dbReference type="ARBA" id="ARBA00005820"/>
    </source>
</evidence>
<dbReference type="PANTHER" id="PTHR35807:SF1">
    <property type="entry name" value="TRANSCRIPTIONAL REGULATOR REDD"/>
    <property type="match status" value="1"/>
</dbReference>
<evidence type="ECO:0000313" key="8">
    <source>
        <dbReference type="Proteomes" id="UP000196581"/>
    </source>
</evidence>
<keyword evidence="4" id="KW-0804">Transcription</keyword>
<evidence type="ECO:0000259" key="5">
    <source>
        <dbReference type="SMART" id="SM00862"/>
    </source>
</evidence>
<dbReference type="InterPro" id="IPR036388">
    <property type="entry name" value="WH-like_DNA-bd_sf"/>
</dbReference>
<accession>A0A1X6XDR1</accession>
<feature type="domain" description="OmpR/PhoB-type" evidence="5">
    <location>
        <begin position="13"/>
        <end position="83"/>
    </location>
</feature>
<keyword evidence="2" id="KW-0805">Transcription regulation</keyword>
<evidence type="ECO:0000256" key="4">
    <source>
        <dbReference type="ARBA" id="ARBA00023163"/>
    </source>
</evidence>
<dbReference type="Gene3D" id="1.10.10.10">
    <property type="entry name" value="Winged helix-like DNA-binding domain superfamily/Winged helix DNA-binding domain"/>
    <property type="match status" value="1"/>
</dbReference>
<dbReference type="EMBL" id="FWFF01000011">
    <property type="protein sequence ID" value="SLM97233.1"/>
    <property type="molecule type" value="Genomic_DNA"/>
</dbReference>
<dbReference type="GO" id="GO:0003677">
    <property type="term" value="F:DNA binding"/>
    <property type="evidence" value="ECO:0007669"/>
    <property type="project" value="UniProtKB-KW"/>
</dbReference>
<dbReference type="InterPro" id="IPR001867">
    <property type="entry name" value="OmpR/PhoB-type_DNA-bd"/>
</dbReference>
<dbReference type="GO" id="GO:0006355">
    <property type="term" value="P:regulation of DNA-templated transcription"/>
    <property type="evidence" value="ECO:0007669"/>
    <property type="project" value="InterPro"/>
</dbReference>
<dbReference type="InterPro" id="IPR051677">
    <property type="entry name" value="AfsR-DnrI-RedD_regulator"/>
</dbReference>
<evidence type="ECO:0000256" key="3">
    <source>
        <dbReference type="ARBA" id="ARBA00023125"/>
    </source>
</evidence>
<keyword evidence="3" id="KW-0238">DNA-binding</keyword>
<dbReference type="GO" id="GO:0000160">
    <property type="term" value="P:phosphorelay signal transduction system"/>
    <property type="evidence" value="ECO:0007669"/>
    <property type="project" value="InterPro"/>
</dbReference>
<dbReference type="SUPFAM" id="SSF46894">
    <property type="entry name" value="C-terminal effector domain of the bipartite response regulators"/>
    <property type="match status" value="1"/>
</dbReference>
<keyword evidence="8" id="KW-1185">Reference proteome</keyword>
<dbReference type="PANTHER" id="PTHR35807">
    <property type="entry name" value="TRANSCRIPTIONAL REGULATOR REDD-RELATED"/>
    <property type="match status" value="1"/>
</dbReference>
<evidence type="ECO:0000313" key="7">
    <source>
        <dbReference type="EMBL" id="SLM97233.1"/>
    </source>
</evidence>
<dbReference type="InterPro" id="IPR005158">
    <property type="entry name" value="BTAD"/>
</dbReference>